<accession>A0A8J5I8V2</accession>
<gene>
    <name evidence="2" type="ORF">ZIOFF_003121</name>
</gene>
<dbReference type="SUPFAM" id="SSF53756">
    <property type="entry name" value="UDP-Glycosyltransferase/glycogen phosphorylase"/>
    <property type="match status" value="1"/>
</dbReference>
<dbReference type="PANTHER" id="PTHR11926">
    <property type="entry name" value="GLUCOSYL/GLUCURONOSYL TRANSFERASES"/>
    <property type="match status" value="1"/>
</dbReference>
<dbReference type="GO" id="GO:0080044">
    <property type="term" value="F:quercetin 7-O-glucosyltransferase activity"/>
    <property type="evidence" value="ECO:0007669"/>
    <property type="project" value="TreeGrafter"/>
</dbReference>
<proteinExistence type="inferred from homology"/>
<dbReference type="AlphaFoldDB" id="A0A8J5I8V2"/>
<evidence type="ECO:0000313" key="2">
    <source>
        <dbReference type="EMBL" id="KAG6538018.1"/>
    </source>
</evidence>
<dbReference type="PANTHER" id="PTHR11926:SF970">
    <property type="entry name" value="GLYCOSYLTRANSFERASE"/>
    <property type="match status" value="1"/>
</dbReference>
<protein>
    <submittedName>
        <fullName evidence="2">Uncharacterized protein</fullName>
    </submittedName>
</protein>
<comment type="similarity">
    <text evidence="1">Belongs to the UDP-glycosyltransferase family.</text>
</comment>
<evidence type="ECO:0000256" key="1">
    <source>
        <dbReference type="ARBA" id="ARBA00009995"/>
    </source>
</evidence>
<comment type="caution">
    <text evidence="2">The sequence shown here is derived from an EMBL/GenBank/DDBJ whole genome shotgun (WGS) entry which is preliminary data.</text>
</comment>
<keyword evidence="3" id="KW-1185">Reference proteome</keyword>
<dbReference type="Proteomes" id="UP000734854">
    <property type="component" value="Unassembled WGS sequence"/>
</dbReference>
<dbReference type="Gene3D" id="3.40.50.2000">
    <property type="entry name" value="Glycogen Phosphorylase B"/>
    <property type="match status" value="1"/>
</dbReference>
<sequence length="173" mass="19685">MIAAEAEPHAVLFPVPAQGHITPFLRLATLVLARRFHVTFVLTEYNARRLARSRGHDWAAAAGPSFRVETIPDGLPPPPSDKQDVTQDVPATALSMRSTCLGPFRIRHLRFPPWHAQTSQGRGDNFIWTVRQRWQLNWAWHALGYAQYFPSTYGLIPTFKKKRLGYLELINSN</sequence>
<organism evidence="2 3">
    <name type="scientific">Zingiber officinale</name>
    <name type="common">Ginger</name>
    <name type="synonym">Amomum zingiber</name>
    <dbReference type="NCBI Taxonomy" id="94328"/>
    <lineage>
        <taxon>Eukaryota</taxon>
        <taxon>Viridiplantae</taxon>
        <taxon>Streptophyta</taxon>
        <taxon>Embryophyta</taxon>
        <taxon>Tracheophyta</taxon>
        <taxon>Spermatophyta</taxon>
        <taxon>Magnoliopsida</taxon>
        <taxon>Liliopsida</taxon>
        <taxon>Zingiberales</taxon>
        <taxon>Zingiberaceae</taxon>
        <taxon>Zingiber</taxon>
    </lineage>
</organism>
<evidence type="ECO:0000313" key="3">
    <source>
        <dbReference type="Proteomes" id="UP000734854"/>
    </source>
</evidence>
<name>A0A8J5I8V2_ZINOF</name>
<dbReference type="GO" id="GO:0080043">
    <property type="term" value="F:quercetin 3-O-glucosyltransferase activity"/>
    <property type="evidence" value="ECO:0007669"/>
    <property type="project" value="TreeGrafter"/>
</dbReference>
<dbReference type="EMBL" id="JACMSC010000001">
    <property type="protein sequence ID" value="KAG6538018.1"/>
    <property type="molecule type" value="Genomic_DNA"/>
</dbReference>
<reference evidence="2 3" key="1">
    <citation type="submission" date="2020-08" db="EMBL/GenBank/DDBJ databases">
        <title>Plant Genome Project.</title>
        <authorList>
            <person name="Zhang R.-G."/>
        </authorList>
    </citation>
    <scope>NUCLEOTIDE SEQUENCE [LARGE SCALE GENOMIC DNA]</scope>
    <source>
        <tissue evidence="2">Rhizome</tissue>
    </source>
</reference>